<organism evidence="1 2">
    <name type="scientific">Cohnella soli</name>
    <dbReference type="NCBI Taxonomy" id="425005"/>
    <lineage>
        <taxon>Bacteria</taxon>
        <taxon>Bacillati</taxon>
        <taxon>Bacillota</taxon>
        <taxon>Bacilli</taxon>
        <taxon>Bacillales</taxon>
        <taxon>Paenibacillaceae</taxon>
        <taxon>Cohnella</taxon>
    </lineage>
</organism>
<gene>
    <name evidence="1" type="ORF">ACFPOF_01725</name>
</gene>
<name>A0ABW0HJT3_9BACL</name>
<dbReference type="InterPro" id="IPR008257">
    <property type="entry name" value="Pept_M19"/>
</dbReference>
<dbReference type="CDD" id="cd01301">
    <property type="entry name" value="rDP_like"/>
    <property type="match status" value="1"/>
</dbReference>
<comment type="caution">
    <text evidence="1">The sequence shown here is derived from an EMBL/GenBank/DDBJ whole genome shotgun (WGS) entry which is preliminary data.</text>
</comment>
<dbReference type="EMBL" id="JBHSMI010000002">
    <property type="protein sequence ID" value="MFC5401440.1"/>
    <property type="molecule type" value="Genomic_DNA"/>
</dbReference>
<dbReference type="Pfam" id="PF01244">
    <property type="entry name" value="Peptidase_M19"/>
    <property type="match status" value="1"/>
</dbReference>
<proteinExistence type="predicted"/>
<dbReference type="Proteomes" id="UP001596113">
    <property type="component" value="Unassembled WGS sequence"/>
</dbReference>
<protein>
    <submittedName>
        <fullName evidence="1">Dipeptidase</fullName>
    </submittedName>
</protein>
<evidence type="ECO:0000313" key="1">
    <source>
        <dbReference type="EMBL" id="MFC5401440.1"/>
    </source>
</evidence>
<dbReference type="PROSITE" id="PS51365">
    <property type="entry name" value="RENAL_DIPEPTIDASE_2"/>
    <property type="match status" value="1"/>
</dbReference>
<sequence length="315" mass="35750">MKIFDAHCDVLSKLLENPELDFVHERHRLDVTLDRMVEANIGVQNFAIYLSERMSRQFQFVLDSIDLFCQRILSNPQMRFVRSKNDLRRVAAEGSIGAMLSLEGVDALQENLANVRILFYLGVRSVGITWNYANWAADGVLEPRRGGLTELGRNLVKECNRIGMILDVSHLSERGFWELAELSNKPFIASHSNVYAVRQHPRNLNDEQIKSIISSEGVMGITFVSPFVDAVQPVAIDKLLPHIDRVCSLGGSRHLGLGSDFDGIKEWMIGLEHAGKYGQLVELLQKHYSESDVKRFVYGNWYDFYSKHLPDGQAN</sequence>
<dbReference type="PANTHER" id="PTHR10443:SF12">
    <property type="entry name" value="DIPEPTIDASE"/>
    <property type="match status" value="1"/>
</dbReference>
<dbReference type="PANTHER" id="PTHR10443">
    <property type="entry name" value="MICROSOMAL DIPEPTIDASE"/>
    <property type="match status" value="1"/>
</dbReference>
<dbReference type="RefSeq" id="WP_378128991.1">
    <property type="nucleotide sequence ID" value="NZ_JBHSMI010000002.1"/>
</dbReference>
<evidence type="ECO:0000313" key="2">
    <source>
        <dbReference type="Proteomes" id="UP001596113"/>
    </source>
</evidence>
<dbReference type="SUPFAM" id="SSF51556">
    <property type="entry name" value="Metallo-dependent hydrolases"/>
    <property type="match status" value="1"/>
</dbReference>
<keyword evidence="2" id="KW-1185">Reference proteome</keyword>
<reference evidence="2" key="1">
    <citation type="journal article" date="2019" name="Int. J. Syst. Evol. Microbiol.">
        <title>The Global Catalogue of Microorganisms (GCM) 10K type strain sequencing project: providing services to taxonomists for standard genome sequencing and annotation.</title>
        <authorList>
            <consortium name="The Broad Institute Genomics Platform"/>
            <consortium name="The Broad Institute Genome Sequencing Center for Infectious Disease"/>
            <person name="Wu L."/>
            <person name="Ma J."/>
        </authorList>
    </citation>
    <scope>NUCLEOTIDE SEQUENCE [LARGE SCALE GENOMIC DNA]</scope>
    <source>
        <strain evidence="2">CGMCC 1.18575</strain>
    </source>
</reference>
<dbReference type="InterPro" id="IPR032466">
    <property type="entry name" value="Metal_Hydrolase"/>
</dbReference>
<dbReference type="Gene3D" id="3.20.20.140">
    <property type="entry name" value="Metal-dependent hydrolases"/>
    <property type="match status" value="1"/>
</dbReference>
<accession>A0ABW0HJT3</accession>